<protein>
    <recommendedName>
        <fullName evidence="3">DUF1425 domain-containing protein</fullName>
    </recommendedName>
</protein>
<evidence type="ECO:0008006" key="3">
    <source>
        <dbReference type="Google" id="ProtNLM"/>
    </source>
</evidence>
<evidence type="ECO:0000313" key="2">
    <source>
        <dbReference type="Proteomes" id="UP001597389"/>
    </source>
</evidence>
<accession>A0ABW4ZA85</accession>
<comment type="caution">
    <text evidence="1">The sequence shown here is derived from an EMBL/GenBank/DDBJ whole genome shotgun (WGS) entry which is preliminary data.</text>
</comment>
<proteinExistence type="predicted"/>
<keyword evidence="2" id="KW-1185">Reference proteome</keyword>
<sequence>MGGIGKLLAGLIVVALSQCETTHSVGESKPASPERADIKGLFIVNQTTTDITEVQLLIEGATQQVNINRVLAGSQFETAFQAEEYQGRPARLVWRQNGSMHQSQPIIFDLPRELYQDRAVTAYLVVEPDFKVRALTR</sequence>
<gene>
    <name evidence="1" type="ORF">ACFSW8_06430</name>
</gene>
<reference evidence="2" key="1">
    <citation type="journal article" date="2019" name="Int. J. Syst. Evol. Microbiol.">
        <title>The Global Catalogue of Microorganisms (GCM) 10K type strain sequencing project: providing services to taxonomists for standard genome sequencing and annotation.</title>
        <authorList>
            <consortium name="The Broad Institute Genomics Platform"/>
            <consortium name="The Broad Institute Genome Sequencing Center for Infectious Disease"/>
            <person name="Wu L."/>
            <person name="Ma J."/>
        </authorList>
    </citation>
    <scope>NUCLEOTIDE SEQUENCE [LARGE SCALE GENOMIC DNA]</scope>
    <source>
        <strain evidence="2">CCUG 57942</strain>
    </source>
</reference>
<dbReference type="EMBL" id="JBHUJB010000028">
    <property type="protein sequence ID" value="MFD2158527.1"/>
    <property type="molecule type" value="Genomic_DNA"/>
</dbReference>
<dbReference type="RefSeq" id="WP_377086625.1">
    <property type="nucleotide sequence ID" value="NZ_JBHSJL010000014.1"/>
</dbReference>
<evidence type="ECO:0000313" key="1">
    <source>
        <dbReference type="EMBL" id="MFD2158527.1"/>
    </source>
</evidence>
<name>A0ABW4ZA85_9BACT</name>
<organism evidence="1 2">
    <name type="scientific">Rubritalea tangerina</name>
    <dbReference type="NCBI Taxonomy" id="430798"/>
    <lineage>
        <taxon>Bacteria</taxon>
        <taxon>Pseudomonadati</taxon>
        <taxon>Verrucomicrobiota</taxon>
        <taxon>Verrucomicrobiia</taxon>
        <taxon>Verrucomicrobiales</taxon>
        <taxon>Rubritaleaceae</taxon>
        <taxon>Rubritalea</taxon>
    </lineage>
</organism>
<dbReference type="Proteomes" id="UP001597389">
    <property type="component" value="Unassembled WGS sequence"/>
</dbReference>